<dbReference type="SUPFAM" id="SSF50998">
    <property type="entry name" value="Quinoprotein alcohol dehydrogenase-like"/>
    <property type="match status" value="1"/>
</dbReference>
<feature type="signal peptide" evidence="2">
    <location>
        <begin position="1"/>
        <end position="24"/>
    </location>
</feature>
<dbReference type="Proteomes" id="UP001149140">
    <property type="component" value="Unassembled WGS sequence"/>
</dbReference>
<reference evidence="3" key="1">
    <citation type="submission" date="2022-10" db="EMBL/GenBank/DDBJ databases">
        <title>The WGS of Solirubrobacter ginsenosidimutans DSM 21036.</title>
        <authorList>
            <person name="Jiang Z."/>
        </authorList>
    </citation>
    <scope>NUCLEOTIDE SEQUENCE</scope>
    <source>
        <strain evidence="3">DSM 21036</strain>
    </source>
</reference>
<dbReference type="EMBL" id="JAPDOD010000050">
    <property type="protein sequence ID" value="MDA0165634.1"/>
    <property type="molecule type" value="Genomic_DNA"/>
</dbReference>
<feature type="region of interest" description="Disordered" evidence="1">
    <location>
        <begin position="376"/>
        <end position="430"/>
    </location>
</feature>
<dbReference type="InterPro" id="IPR011047">
    <property type="entry name" value="Quinoprotein_ADH-like_sf"/>
</dbReference>
<comment type="caution">
    <text evidence="3">The sequence shown here is derived from an EMBL/GenBank/DDBJ whole genome shotgun (WGS) entry which is preliminary data.</text>
</comment>
<protein>
    <submittedName>
        <fullName evidence="3">Uncharacterized protein</fullName>
    </submittedName>
</protein>
<evidence type="ECO:0000256" key="1">
    <source>
        <dbReference type="SAM" id="MobiDB-lite"/>
    </source>
</evidence>
<evidence type="ECO:0000313" key="3">
    <source>
        <dbReference type="EMBL" id="MDA0165634.1"/>
    </source>
</evidence>
<feature type="compositionally biased region" description="Pro residues" evidence="1">
    <location>
        <begin position="406"/>
        <end position="430"/>
    </location>
</feature>
<keyword evidence="4" id="KW-1185">Reference proteome</keyword>
<evidence type="ECO:0000313" key="4">
    <source>
        <dbReference type="Proteomes" id="UP001149140"/>
    </source>
</evidence>
<sequence>MKKRILAALAGIAALAGAPSVARAGDADASAVAVASGNVYVGGSTFATGDLRSSVIGRFNPAAGAFDWLERVEGAAGAADGITDVVSAGGYVYGIGYGNGGLVVSKIDPSTGTLQRSCGAGGVTVNGLAASILPGRAAALGNDLVVVGGTLALPTRGVIAIVDGSDCTVRTSAMIGAADPQSSVGFTTVTIDATGHPVAAGFSGSDAALFRFAPDLTPMQTRTFDLGGLLGEAFTGLAAGPDGGVAVALAGTTLTGQCFTLPALSAAPACGAGGRRTLSFGSGTGAPVGSVALARMASGGWLVAGSQLGWAAPAGFLARAALAAVAPTALAADTTVFAPLGAQVLNPFPYLPSGFAAVTANADGITGTGTAGYPGSRRPFLFTSRPDGSQAAVTPLDGFESAPAAPVEPAPPADPPPADQPVAAPPPAVPPRPALATARWGRLAKRPDASGGFGAVSLRCARACTAAGTYTAKVRGHTVRVGTASSRLAAGDAVRLRLALSPSGRKRLGHSRRLAVTVRFRVTGARQERALFQTAVRLTARASRQR</sequence>
<dbReference type="AlphaFoldDB" id="A0A9X3MZI5"/>
<organism evidence="3 4">
    <name type="scientific">Solirubrobacter ginsenosidimutans</name>
    <dbReference type="NCBI Taxonomy" id="490573"/>
    <lineage>
        <taxon>Bacteria</taxon>
        <taxon>Bacillati</taxon>
        <taxon>Actinomycetota</taxon>
        <taxon>Thermoleophilia</taxon>
        <taxon>Solirubrobacterales</taxon>
        <taxon>Solirubrobacteraceae</taxon>
        <taxon>Solirubrobacter</taxon>
    </lineage>
</organism>
<evidence type="ECO:0000256" key="2">
    <source>
        <dbReference type="SAM" id="SignalP"/>
    </source>
</evidence>
<gene>
    <name evidence="3" type="ORF">OM076_35535</name>
</gene>
<name>A0A9X3MZI5_9ACTN</name>
<proteinExistence type="predicted"/>
<accession>A0A9X3MZI5</accession>
<dbReference type="RefSeq" id="WP_270044895.1">
    <property type="nucleotide sequence ID" value="NZ_JAPDOD010000050.1"/>
</dbReference>
<keyword evidence="2" id="KW-0732">Signal</keyword>
<feature type="chain" id="PRO_5040848911" evidence="2">
    <location>
        <begin position="25"/>
        <end position="546"/>
    </location>
</feature>